<evidence type="ECO:0000313" key="3">
    <source>
        <dbReference type="Proteomes" id="UP000242547"/>
    </source>
</evidence>
<feature type="region of interest" description="Disordered" evidence="1">
    <location>
        <begin position="369"/>
        <end position="392"/>
    </location>
</feature>
<gene>
    <name evidence="2" type="ORF">BUY44_02995</name>
</gene>
<proteinExistence type="predicted"/>
<reference evidence="2 3" key="1">
    <citation type="journal article" date="2016" name="Front. Microbiol.">
        <title>Comprehensive Phylogenetic Analysis of Bovine Non-aureus Staphylococci Species Based on Whole-Genome Sequencing.</title>
        <authorList>
            <person name="Naushad S."/>
            <person name="Barkema H.W."/>
            <person name="Luby C."/>
            <person name="Condas L.A."/>
            <person name="Nobrega D.B."/>
            <person name="Carson D.A."/>
            <person name="De Buck J."/>
        </authorList>
    </citation>
    <scope>NUCLEOTIDE SEQUENCE [LARGE SCALE GENOMIC DNA]</scope>
    <source>
        <strain evidence="2 3">SNUC 761</strain>
    </source>
</reference>
<dbReference type="Pfam" id="PF04860">
    <property type="entry name" value="Phage_portal"/>
    <property type="match status" value="1"/>
</dbReference>
<comment type="caution">
    <text evidence="2">The sequence shown here is derived from an EMBL/GenBank/DDBJ whole genome shotgun (WGS) entry which is preliminary data.</text>
</comment>
<accession>A0A2T4KJB2</accession>
<dbReference type="NCBIfam" id="TIGR01537">
    <property type="entry name" value="portal_HK97"/>
    <property type="match status" value="1"/>
</dbReference>
<dbReference type="AlphaFoldDB" id="A0A2T4KJB2"/>
<evidence type="ECO:0000256" key="1">
    <source>
        <dbReference type="SAM" id="MobiDB-lite"/>
    </source>
</evidence>
<organism evidence="2 3">
    <name type="scientific">Staphylococcus devriesei</name>
    <dbReference type="NCBI Taxonomy" id="586733"/>
    <lineage>
        <taxon>Bacteria</taxon>
        <taxon>Bacillati</taxon>
        <taxon>Bacillota</taxon>
        <taxon>Bacilli</taxon>
        <taxon>Bacillales</taxon>
        <taxon>Staphylococcaceae</taxon>
        <taxon>Staphylococcus</taxon>
    </lineage>
</organism>
<dbReference type="EMBL" id="PYZL01000011">
    <property type="protein sequence ID" value="PTE74126.1"/>
    <property type="molecule type" value="Genomic_DNA"/>
</dbReference>
<evidence type="ECO:0000313" key="2">
    <source>
        <dbReference type="EMBL" id="PTE74126.1"/>
    </source>
</evidence>
<sequence>MGFLDAVFKRNLELRDMLDLDLANDPANRSYLKRMAIETVINFISRTFSQSEFWVKDGQELKQDKLYYKLNVRPNTDSSATDFWHKVIYKLVYDNEVLIIKSDSDDLLIADDFYREEFAVYEDVFKDVIVKDFKFERSFRMNEVIYLNYNNDKLQRFVESLFADYGELFGRMMDTQLRKNQIRGIVSVDSGGGNIDNEKMTRLQKYIDKIYSQFKNNGVALVPQVPGFEYKELSKDSTTGNDNGGENLQKVKRMIIDDVAKIVGIPSNLIHGDVADLSNAMSAYIDFCINLLISKIEDELNSKFFTESEFLSGKCIKVVGINTVDPIKNAEKVDKLISSSAAKQNEVREMLGLAPVEGGDRFILTKNYQPEGELKGGENENEDETRANESNV</sequence>
<dbReference type="InterPro" id="IPR006427">
    <property type="entry name" value="Portal_HK97"/>
</dbReference>
<name>A0A2T4KJB2_9STAP</name>
<dbReference type="Proteomes" id="UP000242547">
    <property type="component" value="Unassembled WGS sequence"/>
</dbReference>
<protein>
    <submittedName>
        <fullName evidence="2">Phage portal protein</fullName>
    </submittedName>
</protein>
<dbReference type="InterPro" id="IPR006944">
    <property type="entry name" value="Phage/GTA_portal"/>
</dbReference>
<dbReference type="RefSeq" id="WP_107505777.1">
    <property type="nucleotide sequence ID" value="NZ_PYZL01000011.1"/>
</dbReference>